<dbReference type="InterPro" id="IPR001611">
    <property type="entry name" value="Leu-rich_rpt"/>
</dbReference>
<feature type="signal peptide" evidence="3">
    <location>
        <begin position="1"/>
        <end position="24"/>
    </location>
</feature>
<dbReference type="SUPFAM" id="SSF52058">
    <property type="entry name" value="L domain-like"/>
    <property type="match status" value="1"/>
</dbReference>
<evidence type="ECO:0000256" key="2">
    <source>
        <dbReference type="ARBA" id="ARBA00022737"/>
    </source>
</evidence>
<evidence type="ECO:0000313" key="5">
    <source>
        <dbReference type="EMBL" id="RXJ02298.1"/>
    </source>
</evidence>
<feature type="chain" id="PRO_5038970253" description="Copper amine oxidase-like N-terminal domain-containing protein" evidence="3">
    <location>
        <begin position="25"/>
        <end position="488"/>
    </location>
</feature>
<keyword evidence="6" id="KW-1185">Reference proteome</keyword>
<keyword evidence="3" id="KW-0732">Signal</keyword>
<dbReference type="Gene3D" id="3.30.457.10">
    <property type="entry name" value="Copper amine oxidase-like, N-terminal domain"/>
    <property type="match status" value="2"/>
</dbReference>
<evidence type="ECO:0000256" key="1">
    <source>
        <dbReference type="ARBA" id="ARBA00022614"/>
    </source>
</evidence>
<comment type="caution">
    <text evidence="5">The sequence shown here is derived from an EMBL/GenBank/DDBJ whole genome shotgun (WGS) entry which is preliminary data.</text>
</comment>
<dbReference type="PROSITE" id="PS51450">
    <property type="entry name" value="LRR"/>
    <property type="match status" value="4"/>
</dbReference>
<sequence>MEVHMKKIVTLLLFILLWQAPQQAHGEETIINFPDPAFEKMVRVFIDKPSGPIYKRDVETLTYLTDYYTNPGKITNFEGIQYFTSLEELQLGYHELSDISSLKHATELKKLTIKTKSTNFTSLNGIEELKQLQELSVVAPKLRALTDFRSLTMLKSLAVIAPVEDITGLGTSLEILEIAGHKITDFTPLSKLGNLKELNLFNGSGAKLDLTPVGELKKLTTLRISGNNVTNLKVLSQLSNLQTLELKDSQLTDITGLSGVKSIQSLYLSKNNISNLSPLSTLQKLDVVDLENNQIKNLNPLRNLPELSVLFLKHNQVTELEALKHLPNLQVVSLTDNPLKSREAMDVIRFLEGKNVRVGYDLFRPSTNISLFVNQKEVYVNWNKLVLSDAPYLKNQRTLVPLRFISETLGATVHWDPESKTVTIHYGGKKIELQEGSRTVRLNGKATTIDVAPEIKNGRTFVPLRFISENLGARVDYWPSNQQITITH</sequence>
<dbReference type="Pfam" id="PF07833">
    <property type="entry name" value="Cu_amine_oxidN1"/>
    <property type="match status" value="1"/>
</dbReference>
<dbReference type="SUPFAM" id="SSF55383">
    <property type="entry name" value="Copper amine oxidase, domain N"/>
    <property type="match status" value="1"/>
</dbReference>
<dbReference type="InterPro" id="IPR036582">
    <property type="entry name" value="Mao_N_sf"/>
</dbReference>
<feature type="domain" description="Copper amine oxidase-like N-terminal" evidence="4">
    <location>
        <begin position="380"/>
        <end position="486"/>
    </location>
</feature>
<dbReference type="AlphaFoldDB" id="A0A4Q0VUQ6"/>
<dbReference type="InterPro" id="IPR032675">
    <property type="entry name" value="LRR_dom_sf"/>
</dbReference>
<dbReference type="Gene3D" id="3.80.10.10">
    <property type="entry name" value="Ribonuclease Inhibitor"/>
    <property type="match status" value="2"/>
</dbReference>
<keyword evidence="2" id="KW-0677">Repeat</keyword>
<reference evidence="5 6" key="1">
    <citation type="journal article" date="2019" name="Int. J. Syst. Evol. Microbiol.">
        <title>Anaerobacillus alkaliphilus sp. nov., a novel alkaliphilic and moderately halophilic bacterium.</title>
        <authorList>
            <person name="Borsodi A.K."/>
            <person name="Aszalos J.M."/>
            <person name="Bihari P."/>
            <person name="Nagy I."/>
            <person name="Schumann P."/>
            <person name="Sproer C."/>
            <person name="Kovacs A.L."/>
            <person name="Boka K."/>
            <person name="Dobosy P."/>
            <person name="Ovari M."/>
            <person name="Szili-Kovacs T."/>
            <person name="Toth E."/>
        </authorList>
    </citation>
    <scope>NUCLEOTIDE SEQUENCE [LARGE SCALE GENOMIC DNA]</scope>
    <source>
        <strain evidence="5 6">B16-10</strain>
    </source>
</reference>
<evidence type="ECO:0000313" key="6">
    <source>
        <dbReference type="Proteomes" id="UP000290649"/>
    </source>
</evidence>
<dbReference type="EMBL" id="QOUX01000026">
    <property type="protein sequence ID" value="RXJ02298.1"/>
    <property type="molecule type" value="Genomic_DNA"/>
</dbReference>
<dbReference type="Pfam" id="PF12799">
    <property type="entry name" value="LRR_4"/>
    <property type="match status" value="2"/>
</dbReference>
<organism evidence="5 6">
    <name type="scientific">Anaerobacillus alkaliphilus</name>
    <dbReference type="NCBI Taxonomy" id="1548597"/>
    <lineage>
        <taxon>Bacteria</taxon>
        <taxon>Bacillati</taxon>
        <taxon>Bacillota</taxon>
        <taxon>Bacilli</taxon>
        <taxon>Bacillales</taxon>
        <taxon>Bacillaceae</taxon>
        <taxon>Anaerobacillus</taxon>
    </lineage>
</organism>
<name>A0A4Q0VUQ6_9BACI</name>
<proteinExistence type="predicted"/>
<evidence type="ECO:0000259" key="4">
    <source>
        <dbReference type="Pfam" id="PF07833"/>
    </source>
</evidence>
<keyword evidence="1" id="KW-0433">Leucine-rich repeat</keyword>
<dbReference type="InterPro" id="IPR050836">
    <property type="entry name" value="SDS22/Internalin_LRR"/>
</dbReference>
<accession>A0A4Q0VUQ6</accession>
<dbReference type="InterPro" id="IPR012854">
    <property type="entry name" value="Cu_amine_oxidase-like_N"/>
</dbReference>
<dbReference type="OrthoDB" id="2503396at2"/>
<dbReference type="PANTHER" id="PTHR46652:SF3">
    <property type="entry name" value="LEUCINE-RICH REPEAT-CONTAINING PROTEIN 9"/>
    <property type="match status" value="1"/>
</dbReference>
<dbReference type="Proteomes" id="UP000290649">
    <property type="component" value="Unassembled WGS sequence"/>
</dbReference>
<dbReference type="SMART" id="SM00365">
    <property type="entry name" value="LRR_SD22"/>
    <property type="match status" value="5"/>
</dbReference>
<dbReference type="InterPro" id="IPR025875">
    <property type="entry name" value="Leu-rich_rpt_4"/>
</dbReference>
<evidence type="ECO:0000256" key="3">
    <source>
        <dbReference type="SAM" id="SignalP"/>
    </source>
</evidence>
<protein>
    <recommendedName>
        <fullName evidence="4">Copper amine oxidase-like N-terminal domain-containing protein</fullName>
    </recommendedName>
</protein>
<dbReference type="PANTHER" id="PTHR46652">
    <property type="entry name" value="LEUCINE-RICH REPEAT AND IQ DOMAIN-CONTAINING PROTEIN 1-RELATED"/>
    <property type="match status" value="1"/>
</dbReference>
<gene>
    <name evidence="5" type="ORF">DS745_07875</name>
</gene>